<evidence type="ECO:0000259" key="2">
    <source>
        <dbReference type="Pfam" id="PF00586"/>
    </source>
</evidence>
<dbReference type="GO" id="GO:0009228">
    <property type="term" value="P:thiamine biosynthetic process"/>
    <property type="evidence" value="ECO:0007669"/>
    <property type="project" value="UniProtKB-KW"/>
</dbReference>
<dbReference type="EMBL" id="WVIE01000029">
    <property type="protein sequence ID" value="NDJ19384.1"/>
    <property type="molecule type" value="Genomic_DNA"/>
</dbReference>
<keyword evidence="1" id="KW-0067">ATP-binding</keyword>
<organism evidence="4 5">
    <name type="scientific">Myxacorys almedinensis A</name>
    <dbReference type="NCBI Taxonomy" id="2690445"/>
    <lineage>
        <taxon>Bacteria</taxon>
        <taxon>Bacillati</taxon>
        <taxon>Cyanobacteriota</taxon>
        <taxon>Cyanophyceae</taxon>
        <taxon>Leptolyngbyales</taxon>
        <taxon>Leptolyngbyaceae</taxon>
        <taxon>Myxacorys</taxon>
        <taxon>Myxacorys almedinensis</taxon>
    </lineage>
</organism>
<feature type="binding site" evidence="1">
    <location>
        <begin position="131"/>
        <end position="132"/>
    </location>
    <ligand>
        <name>ATP</name>
        <dbReference type="ChEBI" id="CHEBI:30616"/>
    </ligand>
</feature>
<comment type="catalytic activity">
    <reaction evidence="1">
        <text>thiamine phosphate + ATP = thiamine diphosphate + ADP</text>
        <dbReference type="Rhea" id="RHEA:15913"/>
        <dbReference type="ChEBI" id="CHEBI:30616"/>
        <dbReference type="ChEBI" id="CHEBI:37575"/>
        <dbReference type="ChEBI" id="CHEBI:58937"/>
        <dbReference type="ChEBI" id="CHEBI:456216"/>
        <dbReference type="EC" id="2.7.4.16"/>
    </reaction>
</comment>
<dbReference type="InterPro" id="IPR006283">
    <property type="entry name" value="ThiL-like"/>
</dbReference>
<evidence type="ECO:0000256" key="1">
    <source>
        <dbReference type="HAMAP-Rule" id="MF_02128"/>
    </source>
</evidence>
<feature type="binding site" evidence="1">
    <location>
        <position position="157"/>
    </location>
    <ligand>
        <name>ATP</name>
        <dbReference type="ChEBI" id="CHEBI:30616"/>
    </ligand>
</feature>
<keyword evidence="5" id="KW-1185">Reference proteome</keyword>
<dbReference type="GO" id="GO:0009229">
    <property type="term" value="P:thiamine diphosphate biosynthetic process"/>
    <property type="evidence" value="ECO:0007669"/>
    <property type="project" value="UniProtKB-UniRule"/>
</dbReference>
<feature type="binding site" evidence="1">
    <location>
        <position position="55"/>
    </location>
    <ligand>
        <name>Mg(2+)</name>
        <dbReference type="ChEBI" id="CHEBI:18420"/>
        <label>1</label>
    </ligand>
</feature>
<keyword evidence="1" id="KW-0784">Thiamine biosynthesis</keyword>
<dbReference type="Pfam" id="PF00586">
    <property type="entry name" value="AIRS"/>
    <property type="match status" value="1"/>
</dbReference>
<dbReference type="NCBIfam" id="TIGR01379">
    <property type="entry name" value="thiL"/>
    <property type="match status" value="1"/>
</dbReference>
<dbReference type="HAMAP" id="MF_02128">
    <property type="entry name" value="TMP_kinase"/>
    <property type="match status" value="1"/>
</dbReference>
<feature type="domain" description="PurM-like N-terminal" evidence="2">
    <location>
        <begin position="36"/>
        <end position="149"/>
    </location>
</feature>
<dbReference type="PANTHER" id="PTHR30270">
    <property type="entry name" value="THIAMINE-MONOPHOSPHATE KINASE"/>
    <property type="match status" value="1"/>
</dbReference>
<comment type="function">
    <text evidence="1">Catalyzes the ATP-dependent phosphorylation of thiamine-monophosphate (TMP) to form thiamine-pyrophosphate (TPP), the active form of vitamin B1.</text>
</comment>
<dbReference type="AlphaFoldDB" id="A0A8J8CKB8"/>
<dbReference type="Gene3D" id="3.90.650.10">
    <property type="entry name" value="PurM-like C-terminal domain"/>
    <property type="match status" value="1"/>
</dbReference>
<feature type="binding site" evidence="1">
    <location>
        <position position="114"/>
    </location>
    <ligand>
        <name>ATP</name>
        <dbReference type="ChEBI" id="CHEBI:30616"/>
    </ligand>
</feature>
<dbReference type="InterPro" id="IPR016188">
    <property type="entry name" value="PurM-like_N"/>
</dbReference>
<feature type="binding site" evidence="1">
    <location>
        <position position="271"/>
    </location>
    <ligand>
        <name>substrate</name>
    </ligand>
</feature>
<feature type="binding site" evidence="1">
    <location>
        <position position="222"/>
    </location>
    <ligand>
        <name>ATP</name>
        <dbReference type="ChEBI" id="CHEBI:30616"/>
    </ligand>
</feature>
<dbReference type="GO" id="GO:0009030">
    <property type="term" value="F:thiamine-phosphate kinase activity"/>
    <property type="evidence" value="ECO:0007669"/>
    <property type="project" value="UniProtKB-UniRule"/>
</dbReference>
<feature type="binding site" evidence="1">
    <location>
        <position position="84"/>
    </location>
    <ligand>
        <name>Mg(2+)</name>
        <dbReference type="ChEBI" id="CHEBI:18420"/>
        <label>4</label>
    </ligand>
</feature>
<feature type="binding site" evidence="1">
    <location>
        <position position="327"/>
    </location>
    <ligand>
        <name>substrate</name>
    </ligand>
</feature>
<name>A0A8J8CKB8_9CYAN</name>
<dbReference type="GO" id="GO:0000287">
    <property type="term" value="F:magnesium ion binding"/>
    <property type="evidence" value="ECO:0007669"/>
    <property type="project" value="UniProtKB-UniRule"/>
</dbReference>
<sequence length="333" mass="35404">MELRVQDIGEQGLLKRVQAFCPSTFASELGEALSVGDDAAVLPTEPGKSLVVTSDVLVDGVHFSDSTTPPESAGWRAAAANLSDLAAMGASPLGITVGLGLPGDVLVSWVERLYVGMTDCLRRYNTVIVGGDICRSPVITVSITALGQVDPTRVIRRSTAQPGDAIVVTGYHGSSRAGLELLLHPEVEPELEGRASLIHAHQYPNPRLDVLPPFPCAGMDSSDGVADAVLQLCQASGVGARLDRQRIPIHPALRNWASPEQAMQWALYGGEDFELVLCLPKESAQELVKQSGEGSAIVGTITSNPEVRVVDSTGEYSDQILTLEEGFQHFKSE</sequence>
<keyword evidence="1 4" id="KW-0808">Transferase</keyword>
<feature type="binding site" evidence="1">
    <location>
        <position position="62"/>
    </location>
    <ligand>
        <name>substrate</name>
    </ligand>
</feature>
<dbReference type="PIRSF" id="PIRSF005303">
    <property type="entry name" value="Thiam_monoph_kin"/>
    <property type="match status" value="1"/>
</dbReference>
<dbReference type="Proteomes" id="UP000646053">
    <property type="component" value="Unassembled WGS sequence"/>
</dbReference>
<keyword evidence="1" id="KW-0460">Magnesium</keyword>
<dbReference type="RefSeq" id="WP_162424912.1">
    <property type="nucleotide sequence ID" value="NZ_WVIE01000029.1"/>
</dbReference>
<dbReference type="InterPro" id="IPR036676">
    <property type="entry name" value="PurM-like_C_sf"/>
</dbReference>
<feature type="binding site" evidence="1">
    <location>
        <position position="132"/>
    </location>
    <ligand>
        <name>Mg(2+)</name>
        <dbReference type="ChEBI" id="CHEBI:18420"/>
        <label>1</label>
    </ligand>
</feature>
<feature type="binding site" evidence="1">
    <location>
        <position position="53"/>
    </location>
    <ligand>
        <name>Mg(2+)</name>
        <dbReference type="ChEBI" id="CHEBI:18420"/>
        <label>4</label>
    </ligand>
</feature>
<dbReference type="InterPro" id="IPR010918">
    <property type="entry name" value="PurM-like_C_dom"/>
</dbReference>
<feature type="binding site" evidence="1">
    <location>
        <position position="55"/>
    </location>
    <ligand>
        <name>Mg(2+)</name>
        <dbReference type="ChEBI" id="CHEBI:18420"/>
        <label>2</label>
    </ligand>
</feature>
<dbReference type="Gene3D" id="3.30.1330.10">
    <property type="entry name" value="PurM-like, N-terminal domain"/>
    <property type="match status" value="1"/>
</dbReference>
<feature type="domain" description="PurM-like C-terminal" evidence="3">
    <location>
        <begin position="161"/>
        <end position="310"/>
    </location>
</feature>
<keyword evidence="1" id="KW-0547">Nucleotide-binding</keyword>
<keyword evidence="1 4" id="KW-0418">Kinase</keyword>
<feature type="binding site" evidence="1">
    <location>
        <position position="54"/>
    </location>
    <ligand>
        <name>Mg(2+)</name>
        <dbReference type="ChEBI" id="CHEBI:18420"/>
        <label>1</label>
    </ligand>
</feature>
<feature type="binding site" evidence="1">
    <location>
        <position position="223"/>
    </location>
    <ligand>
        <name>Mg(2+)</name>
        <dbReference type="ChEBI" id="CHEBI:18420"/>
        <label>5</label>
    </ligand>
</feature>
<protein>
    <recommendedName>
        <fullName evidence="1">Thiamine-monophosphate kinase</fullName>
        <shortName evidence="1">TMP kinase</shortName>
        <shortName evidence="1">Thiamine-phosphate kinase</shortName>
        <ecNumber evidence="1">2.7.4.16</ecNumber>
    </recommendedName>
</protein>
<evidence type="ECO:0000313" key="5">
    <source>
        <dbReference type="Proteomes" id="UP000646053"/>
    </source>
</evidence>
<feature type="binding site" evidence="1">
    <location>
        <position position="38"/>
    </location>
    <ligand>
        <name>Mg(2+)</name>
        <dbReference type="ChEBI" id="CHEBI:18420"/>
        <label>3</label>
    </ligand>
</feature>
<dbReference type="EC" id="2.7.4.16" evidence="1"/>
<accession>A0A8J8CKB8</accession>
<feature type="binding site" evidence="1">
    <location>
        <position position="38"/>
    </location>
    <ligand>
        <name>Mg(2+)</name>
        <dbReference type="ChEBI" id="CHEBI:18420"/>
        <label>4</label>
    </ligand>
</feature>
<feature type="binding site" evidence="1">
    <location>
        <position position="84"/>
    </location>
    <ligand>
        <name>Mg(2+)</name>
        <dbReference type="ChEBI" id="CHEBI:18420"/>
        <label>2</label>
    </ligand>
</feature>
<keyword evidence="1" id="KW-0479">Metal-binding</keyword>
<gene>
    <name evidence="1" type="primary">thiL</name>
    <name evidence="4" type="ORF">GS601_19170</name>
</gene>
<dbReference type="SUPFAM" id="SSF55326">
    <property type="entry name" value="PurM N-terminal domain-like"/>
    <property type="match status" value="1"/>
</dbReference>
<dbReference type="GO" id="GO:0005524">
    <property type="term" value="F:ATP binding"/>
    <property type="evidence" value="ECO:0007669"/>
    <property type="project" value="UniProtKB-UniRule"/>
</dbReference>
<comment type="miscellaneous">
    <text evidence="1">Reaction mechanism of ThiL seems to utilize a direct, inline transfer of the gamma-phosphate of ATP to TMP rather than a phosphorylated enzyme intermediate.</text>
</comment>
<comment type="similarity">
    <text evidence="1">Belongs to the thiamine-monophosphate kinase family.</text>
</comment>
<comment type="pathway">
    <text evidence="1">Cofactor biosynthesis; thiamine diphosphate biosynthesis; thiamine diphosphate from thiamine phosphate: step 1/1.</text>
</comment>
<dbReference type="SUPFAM" id="SSF56042">
    <property type="entry name" value="PurM C-terminal domain-like"/>
    <property type="match status" value="1"/>
</dbReference>
<dbReference type="CDD" id="cd02194">
    <property type="entry name" value="ThiL"/>
    <property type="match status" value="1"/>
</dbReference>
<evidence type="ECO:0000259" key="3">
    <source>
        <dbReference type="Pfam" id="PF02769"/>
    </source>
</evidence>
<dbReference type="UniPathway" id="UPA00060">
    <property type="reaction ID" value="UER00142"/>
</dbReference>
<comment type="caution">
    <text evidence="4">The sequence shown here is derived from an EMBL/GenBank/DDBJ whole genome shotgun (WGS) entry which is preliminary data.</text>
</comment>
<dbReference type="PANTHER" id="PTHR30270:SF0">
    <property type="entry name" value="THIAMINE-MONOPHOSPHATE KINASE"/>
    <property type="match status" value="1"/>
</dbReference>
<dbReference type="InterPro" id="IPR036921">
    <property type="entry name" value="PurM-like_N_sf"/>
</dbReference>
<proteinExistence type="inferred from homology"/>
<reference evidence="4" key="1">
    <citation type="submission" date="2019-12" db="EMBL/GenBank/DDBJ databases">
        <title>High-Quality draft genome sequences of three cyanobacteria isolated from the limestone walls of the Old Cathedral of Coimbra.</title>
        <authorList>
            <person name="Tiago I."/>
            <person name="Soares F."/>
            <person name="Portugal A."/>
        </authorList>
    </citation>
    <scope>NUCLEOTIDE SEQUENCE</scope>
    <source>
        <strain evidence="4">A</strain>
    </source>
</reference>
<dbReference type="Pfam" id="PF02769">
    <property type="entry name" value="AIRS_C"/>
    <property type="match status" value="1"/>
</dbReference>
<feature type="binding site" evidence="1">
    <location>
        <position position="84"/>
    </location>
    <ligand>
        <name>Mg(2+)</name>
        <dbReference type="ChEBI" id="CHEBI:18420"/>
        <label>3</label>
    </ligand>
</feature>
<feature type="binding site" evidence="1">
    <location>
        <position position="220"/>
    </location>
    <ligand>
        <name>Mg(2+)</name>
        <dbReference type="ChEBI" id="CHEBI:18420"/>
        <label>3</label>
    </ligand>
</feature>
<evidence type="ECO:0000313" key="4">
    <source>
        <dbReference type="EMBL" id="NDJ19384.1"/>
    </source>
</evidence>